<feature type="compositionally biased region" description="Acidic residues" evidence="1">
    <location>
        <begin position="28"/>
        <end position="40"/>
    </location>
</feature>
<reference evidence="2" key="1">
    <citation type="submission" date="2021-02" db="EMBL/GenBank/DDBJ databases">
        <authorList>
            <person name="Nowell W R."/>
        </authorList>
    </citation>
    <scope>NUCLEOTIDE SEQUENCE</scope>
</reference>
<dbReference type="EMBL" id="CAJNOE010000049">
    <property type="protein sequence ID" value="CAF0811430.1"/>
    <property type="molecule type" value="Genomic_DNA"/>
</dbReference>
<feature type="region of interest" description="Disordered" evidence="1">
    <location>
        <begin position="1"/>
        <end position="92"/>
    </location>
</feature>
<gene>
    <name evidence="2" type="ORF">IZO911_LOCUS7484</name>
</gene>
<feature type="compositionally biased region" description="Basic and acidic residues" evidence="1">
    <location>
        <begin position="381"/>
        <end position="392"/>
    </location>
</feature>
<comment type="caution">
    <text evidence="2">The sequence shown here is derived from an EMBL/GenBank/DDBJ whole genome shotgun (WGS) entry which is preliminary data.</text>
</comment>
<dbReference type="AlphaFoldDB" id="A0A813TGQ3"/>
<feature type="region of interest" description="Disordered" evidence="1">
    <location>
        <begin position="318"/>
        <end position="340"/>
    </location>
</feature>
<evidence type="ECO:0000313" key="2">
    <source>
        <dbReference type="EMBL" id="CAF0811430.1"/>
    </source>
</evidence>
<dbReference type="Proteomes" id="UP000663860">
    <property type="component" value="Unassembled WGS sequence"/>
</dbReference>
<feature type="region of interest" description="Disordered" evidence="1">
    <location>
        <begin position="372"/>
        <end position="392"/>
    </location>
</feature>
<accession>A0A813TGQ3</accession>
<feature type="compositionally biased region" description="Polar residues" evidence="1">
    <location>
        <begin position="82"/>
        <end position="92"/>
    </location>
</feature>
<feature type="compositionally biased region" description="Basic residues" evidence="1">
    <location>
        <begin position="46"/>
        <end position="57"/>
    </location>
</feature>
<organism evidence="2">
    <name type="scientific">Adineta steineri</name>
    <dbReference type="NCBI Taxonomy" id="433720"/>
    <lineage>
        <taxon>Eukaryota</taxon>
        <taxon>Metazoa</taxon>
        <taxon>Spiralia</taxon>
        <taxon>Gnathifera</taxon>
        <taxon>Rotifera</taxon>
        <taxon>Eurotatoria</taxon>
        <taxon>Bdelloidea</taxon>
        <taxon>Adinetida</taxon>
        <taxon>Adinetidae</taxon>
        <taxon>Adineta</taxon>
    </lineage>
</organism>
<sequence>MNRLRTEAVEQLQPVMSEHQPLTSANDNGDDDIFLDDETNDDRQAHIRRRAPTRHSIKSLTGRKTASKQTPTTESKRKPTKNAPSPINTSSETKMLYNVPSVSQIAPLPQNKSHGTLPVLSLDGRDAPNPMQSETSENDLTVNTTTANSENGLQPHRICLDPTTRRQYSYSQSSVLSEGIFMDKNVLPKLEPGIYSTSLVDVDHNDVTTYHPLKKQVQQHQLTVEAPTAYNYRSRANTNIIERRFSNVEQPILTPELVCNVHDFFDFFFLLLTLTSKFHLHIYMPLKPILSNQFKTERQRSQNSDIELTEELHRTSINRNQSSPDIHEQSDRIPPLMTSNTPVYVTENRHRARRRSSVQILDIKLIQSLSNQSTSLPVGDNDSRVAENKSDDFCEL</sequence>
<name>A0A813TGQ3_9BILA</name>
<proteinExistence type="predicted"/>
<feature type="compositionally biased region" description="Polar residues" evidence="1">
    <location>
        <begin position="58"/>
        <end position="73"/>
    </location>
</feature>
<evidence type="ECO:0000256" key="1">
    <source>
        <dbReference type="SAM" id="MobiDB-lite"/>
    </source>
</evidence>
<protein>
    <submittedName>
        <fullName evidence="2">Uncharacterized protein</fullName>
    </submittedName>
</protein>